<protein>
    <submittedName>
        <fullName evidence="5">FadR family transcriptional regulator</fullName>
    </submittedName>
</protein>
<dbReference type="SMART" id="SM00895">
    <property type="entry name" value="FCD"/>
    <property type="match status" value="1"/>
</dbReference>
<keyword evidence="3" id="KW-0804">Transcription</keyword>
<dbReference type="Gene3D" id="1.10.10.10">
    <property type="entry name" value="Winged helix-like DNA-binding domain superfamily/Winged helix DNA-binding domain"/>
    <property type="match status" value="1"/>
</dbReference>
<keyword evidence="1" id="KW-0805">Transcription regulation</keyword>
<dbReference type="InterPro" id="IPR008920">
    <property type="entry name" value="TF_FadR/GntR_C"/>
</dbReference>
<organism evidence="5 6">
    <name type="scientific">Luteolibacter rhizosphaerae</name>
    <dbReference type="NCBI Taxonomy" id="2989719"/>
    <lineage>
        <taxon>Bacteria</taxon>
        <taxon>Pseudomonadati</taxon>
        <taxon>Verrucomicrobiota</taxon>
        <taxon>Verrucomicrobiia</taxon>
        <taxon>Verrucomicrobiales</taxon>
        <taxon>Verrucomicrobiaceae</taxon>
        <taxon>Luteolibacter</taxon>
    </lineage>
</organism>
<dbReference type="InterPro" id="IPR036390">
    <property type="entry name" value="WH_DNA-bd_sf"/>
</dbReference>
<dbReference type="PANTHER" id="PTHR43537">
    <property type="entry name" value="TRANSCRIPTIONAL REGULATOR, GNTR FAMILY"/>
    <property type="match status" value="1"/>
</dbReference>
<name>A0ABT3FWS6_9BACT</name>
<dbReference type="SUPFAM" id="SSF48008">
    <property type="entry name" value="GntR ligand-binding domain-like"/>
    <property type="match status" value="1"/>
</dbReference>
<keyword evidence="2" id="KW-0238">DNA-binding</keyword>
<dbReference type="EMBL" id="JAPDDR010000001">
    <property type="protein sequence ID" value="MCW1912051.1"/>
    <property type="molecule type" value="Genomic_DNA"/>
</dbReference>
<dbReference type="InterPro" id="IPR036388">
    <property type="entry name" value="WH-like_DNA-bd_sf"/>
</dbReference>
<evidence type="ECO:0000256" key="3">
    <source>
        <dbReference type="ARBA" id="ARBA00023163"/>
    </source>
</evidence>
<dbReference type="InterPro" id="IPR000524">
    <property type="entry name" value="Tscrpt_reg_HTH_GntR"/>
</dbReference>
<comment type="caution">
    <text evidence="5">The sequence shown here is derived from an EMBL/GenBank/DDBJ whole genome shotgun (WGS) entry which is preliminary data.</text>
</comment>
<dbReference type="InterPro" id="IPR011711">
    <property type="entry name" value="GntR_C"/>
</dbReference>
<evidence type="ECO:0000256" key="2">
    <source>
        <dbReference type="ARBA" id="ARBA00023125"/>
    </source>
</evidence>
<dbReference type="RefSeq" id="WP_264510085.1">
    <property type="nucleotide sequence ID" value="NZ_JAPDDR010000001.1"/>
</dbReference>
<keyword evidence="6" id="KW-1185">Reference proteome</keyword>
<dbReference type="PANTHER" id="PTHR43537:SF5">
    <property type="entry name" value="UXU OPERON TRANSCRIPTIONAL REGULATOR"/>
    <property type="match status" value="1"/>
</dbReference>
<feature type="domain" description="HTH gntR-type" evidence="4">
    <location>
        <begin position="2"/>
        <end position="70"/>
    </location>
</feature>
<evidence type="ECO:0000259" key="4">
    <source>
        <dbReference type="PROSITE" id="PS50949"/>
    </source>
</evidence>
<reference evidence="5" key="1">
    <citation type="submission" date="2022-10" db="EMBL/GenBank/DDBJ databases">
        <title>Luteolibacter sp. GHJ8, whole genome shotgun sequencing project.</title>
        <authorList>
            <person name="Zhao G."/>
            <person name="Shen L."/>
        </authorList>
    </citation>
    <scope>NUCLEOTIDE SEQUENCE</scope>
    <source>
        <strain evidence="5">GHJ8</strain>
    </source>
</reference>
<dbReference type="Pfam" id="PF00392">
    <property type="entry name" value="GntR"/>
    <property type="match status" value="1"/>
</dbReference>
<evidence type="ECO:0000313" key="6">
    <source>
        <dbReference type="Proteomes" id="UP001165653"/>
    </source>
</evidence>
<accession>A0ABT3FWS6</accession>
<gene>
    <name evidence="5" type="ORF">OJ996_00590</name>
</gene>
<dbReference type="Pfam" id="PF07729">
    <property type="entry name" value="FCD"/>
    <property type="match status" value="1"/>
</dbReference>
<dbReference type="PRINTS" id="PR00035">
    <property type="entry name" value="HTHGNTR"/>
</dbReference>
<dbReference type="Proteomes" id="UP001165653">
    <property type="component" value="Unassembled WGS sequence"/>
</dbReference>
<sequence>MQRRSAQIAGELEQEVLAGKLPPGDRLPSEEKLCERFGVSRTVIREAIQQLRGRGLLRTLKGSGTYIADPSLESLGQVVESYSVLAEESDFLELIDFRILIETECARLAAKNAGEQVIRELRRILDTMDKLRGAKDKFSKADIAFHLAIARGSGNGIYSILLGALEKRCIAYAQANRGDGDWSTPVIEGHRAILEAIEAGLPDEAAKEMRKHLLSSRRHFVDLEHGGKQA</sequence>
<dbReference type="Gene3D" id="1.20.120.530">
    <property type="entry name" value="GntR ligand-binding domain-like"/>
    <property type="match status" value="1"/>
</dbReference>
<evidence type="ECO:0000256" key="1">
    <source>
        <dbReference type="ARBA" id="ARBA00023015"/>
    </source>
</evidence>
<dbReference type="SUPFAM" id="SSF46785">
    <property type="entry name" value="Winged helix' DNA-binding domain"/>
    <property type="match status" value="1"/>
</dbReference>
<proteinExistence type="predicted"/>
<dbReference type="CDD" id="cd07377">
    <property type="entry name" value="WHTH_GntR"/>
    <property type="match status" value="1"/>
</dbReference>
<dbReference type="PROSITE" id="PS50949">
    <property type="entry name" value="HTH_GNTR"/>
    <property type="match status" value="1"/>
</dbReference>
<dbReference type="SMART" id="SM00345">
    <property type="entry name" value="HTH_GNTR"/>
    <property type="match status" value="1"/>
</dbReference>
<evidence type="ECO:0000313" key="5">
    <source>
        <dbReference type="EMBL" id="MCW1912051.1"/>
    </source>
</evidence>